<name>A0A1S1NXL4_METEX</name>
<dbReference type="InterPro" id="IPR000326">
    <property type="entry name" value="PAP2/HPO"/>
</dbReference>
<comment type="caution">
    <text evidence="8">The sequence shown here is derived from an EMBL/GenBank/DDBJ whole genome shotgun (WGS) entry which is preliminary data.</text>
</comment>
<dbReference type="SMART" id="SM00014">
    <property type="entry name" value="acidPPc"/>
    <property type="match status" value="1"/>
</dbReference>
<gene>
    <name evidence="8" type="ORF">BK022_19060</name>
</gene>
<protein>
    <submittedName>
        <fullName evidence="8">Phosphatase PAP2 family protein</fullName>
    </submittedName>
</protein>
<dbReference type="PANTHER" id="PTHR14969">
    <property type="entry name" value="SPHINGOSINE-1-PHOSPHATE PHOSPHOHYDROLASE"/>
    <property type="match status" value="1"/>
</dbReference>
<evidence type="ECO:0000256" key="2">
    <source>
        <dbReference type="ARBA" id="ARBA00022475"/>
    </source>
</evidence>
<proteinExistence type="predicted"/>
<organism evidence="8 9">
    <name type="scientific">Methylorubrum extorquens</name>
    <name type="common">Methylobacterium dichloromethanicum</name>
    <name type="synonym">Methylobacterium extorquens</name>
    <dbReference type="NCBI Taxonomy" id="408"/>
    <lineage>
        <taxon>Bacteria</taxon>
        <taxon>Pseudomonadati</taxon>
        <taxon>Pseudomonadota</taxon>
        <taxon>Alphaproteobacteria</taxon>
        <taxon>Hyphomicrobiales</taxon>
        <taxon>Methylobacteriaceae</taxon>
        <taxon>Methylorubrum</taxon>
    </lineage>
</organism>
<sequence length="203" mass="21081">MLAKTPRHSIRARATQLAVGIEAADVASGLSLARAKDRPAVQAMGLASEIGSWQALFALSATALALGLVARDRRLAHAGRNMLTAGLVASLVKTTIKRTVHRTRPNVFMDEGHYARGRPGTGNGPWQSFPSGHAALSVAVARSVARTYPDAAAPAYCAAAAIAAVQVVRGAHFPVDVLAGAVIGVAAEAVSHRPFTDEARRHG</sequence>
<dbReference type="InterPro" id="IPR036938">
    <property type="entry name" value="PAP2/HPO_sf"/>
</dbReference>
<dbReference type="Gene3D" id="1.20.144.10">
    <property type="entry name" value="Phosphatidic acid phosphatase type 2/haloperoxidase"/>
    <property type="match status" value="1"/>
</dbReference>
<dbReference type="PANTHER" id="PTHR14969:SF62">
    <property type="entry name" value="DECAPRENYLPHOSPHORYL-5-PHOSPHORIBOSE PHOSPHATASE RV3807C-RELATED"/>
    <property type="match status" value="1"/>
</dbReference>
<keyword evidence="6" id="KW-0472">Membrane</keyword>
<dbReference type="Proteomes" id="UP000180215">
    <property type="component" value="Unassembled WGS sequence"/>
</dbReference>
<dbReference type="Pfam" id="PF01569">
    <property type="entry name" value="PAP2"/>
    <property type="match status" value="1"/>
</dbReference>
<dbReference type="GO" id="GO:0005886">
    <property type="term" value="C:plasma membrane"/>
    <property type="evidence" value="ECO:0007669"/>
    <property type="project" value="UniProtKB-SubCell"/>
</dbReference>
<dbReference type="GO" id="GO:0016787">
    <property type="term" value="F:hydrolase activity"/>
    <property type="evidence" value="ECO:0007669"/>
    <property type="project" value="UniProtKB-KW"/>
</dbReference>
<comment type="subcellular location">
    <subcellularLocation>
        <location evidence="1">Cell membrane</location>
        <topology evidence="1">Multi-pass membrane protein</topology>
    </subcellularLocation>
</comment>
<evidence type="ECO:0000256" key="4">
    <source>
        <dbReference type="ARBA" id="ARBA00022801"/>
    </source>
</evidence>
<keyword evidence="4" id="KW-0378">Hydrolase</keyword>
<dbReference type="EMBL" id="MNAO01000272">
    <property type="protein sequence ID" value="OHV15438.1"/>
    <property type="molecule type" value="Genomic_DNA"/>
</dbReference>
<keyword evidence="3" id="KW-0812">Transmembrane</keyword>
<dbReference type="AlphaFoldDB" id="A0A1S1NXL4"/>
<evidence type="ECO:0000256" key="5">
    <source>
        <dbReference type="ARBA" id="ARBA00022989"/>
    </source>
</evidence>
<evidence type="ECO:0000313" key="8">
    <source>
        <dbReference type="EMBL" id="OHV15438.1"/>
    </source>
</evidence>
<feature type="domain" description="Phosphatidic acid phosphatase type 2/haloperoxidase" evidence="7">
    <location>
        <begin position="78"/>
        <end position="192"/>
    </location>
</feature>
<keyword evidence="2" id="KW-1003">Cell membrane</keyword>
<keyword evidence="5" id="KW-1133">Transmembrane helix</keyword>
<evidence type="ECO:0000256" key="3">
    <source>
        <dbReference type="ARBA" id="ARBA00022692"/>
    </source>
</evidence>
<evidence type="ECO:0000313" key="9">
    <source>
        <dbReference type="Proteomes" id="UP000180215"/>
    </source>
</evidence>
<dbReference type="SUPFAM" id="SSF48317">
    <property type="entry name" value="Acid phosphatase/Vanadium-dependent haloperoxidase"/>
    <property type="match status" value="1"/>
</dbReference>
<reference evidence="8 9" key="1">
    <citation type="submission" date="2016-10" db="EMBL/GenBank/DDBJ databases">
        <title>Draft genome sequence of Methylobacterium extorquens CP3, a seed endophyte of Crotalaria pumila with plant growth-promoting and metal tolerance properties.</title>
        <authorList>
            <person name="Sanchez-Lopez A.S."/>
            <person name="Van Hamme J.D."/>
            <person name="Thijs S."/>
            <person name="Mcammond B.M."/>
            <person name="Stevens V."/>
            <person name="Gonzalez-Chavez M.D.C."/>
            <person name="Vangronsveld J."/>
        </authorList>
    </citation>
    <scope>NUCLEOTIDE SEQUENCE [LARGE SCALE GENOMIC DNA]</scope>
    <source>
        <strain evidence="8 9">CP3</strain>
    </source>
</reference>
<evidence type="ECO:0000256" key="6">
    <source>
        <dbReference type="ARBA" id="ARBA00023136"/>
    </source>
</evidence>
<evidence type="ECO:0000256" key="1">
    <source>
        <dbReference type="ARBA" id="ARBA00004651"/>
    </source>
</evidence>
<accession>A0A1S1NXL4</accession>
<evidence type="ECO:0000259" key="7">
    <source>
        <dbReference type="SMART" id="SM00014"/>
    </source>
</evidence>